<evidence type="ECO:0000313" key="1">
    <source>
        <dbReference type="EMBL" id="EFE21365.1"/>
    </source>
</evidence>
<reference evidence="1 2" key="1">
    <citation type="submission" date="2010-02" db="EMBL/GenBank/DDBJ databases">
        <authorList>
            <person name="Weinstock G."/>
            <person name="Sodergren E."/>
            <person name="Clifton S."/>
            <person name="Fulton L."/>
            <person name="Fulton B."/>
            <person name="Courtney L."/>
            <person name="Fronick C."/>
            <person name="Harrison M."/>
            <person name="Strong C."/>
            <person name="Farmer C."/>
            <person name="Delahaunty K."/>
            <person name="Markovic C."/>
            <person name="Hall O."/>
            <person name="Minx P."/>
            <person name="Tomlinson C."/>
            <person name="Mitreva M."/>
            <person name="Nelson J."/>
            <person name="Hou S."/>
            <person name="Wollam A."/>
            <person name="Pepin K.H."/>
            <person name="Johnson M."/>
            <person name="Bhonagiri V."/>
            <person name="Zhang X."/>
            <person name="Suruliraj S."/>
            <person name="Warren W."/>
            <person name="Chinwalla A."/>
            <person name="Mardis E.R."/>
            <person name="Wilson R.K."/>
        </authorList>
    </citation>
    <scope>NUCLEOTIDE SEQUENCE [LARGE SCALE GENOMIC DNA]</scope>
    <source>
        <strain evidence="1 2">ATCC 23685</strain>
    </source>
</reference>
<dbReference type="EMBL" id="ADGK01000287">
    <property type="protein sequence ID" value="EFE21365.1"/>
    <property type="molecule type" value="Genomic_DNA"/>
</dbReference>
<evidence type="ECO:0000313" key="2">
    <source>
        <dbReference type="Proteomes" id="UP000003692"/>
    </source>
</evidence>
<protein>
    <submittedName>
        <fullName evidence="1">Uncharacterized protein</fullName>
    </submittedName>
</protein>
<sequence length="64" mass="7052">MAERVALRAVADMDHRTILNITTRAHDDAVDVAADDDLWPDADIVTQFDLTDHAAVSIDKDAFT</sequence>
<gene>
    <name evidence="1" type="ORF">EDWATA_03620</name>
</gene>
<proteinExistence type="predicted"/>
<organism evidence="1 2">
    <name type="scientific">Edwardsiella tarda ATCC 23685</name>
    <dbReference type="NCBI Taxonomy" id="500638"/>
    <lineage>
        <taxon>Bacteria</taxon>
        <taxon>Pseudomonadati</taxon>
        <taxon>Pseudomonadota</taxon>
        <taxon>Gammaproteobacteria</taxon>
        <taxon>Enterobacterales</taxon>
        <taxon>Hafniaceae</taxon>
        <taxon>Edwardsiella</taxon>
    </lineage>
</organism>
<comment type="caution">
    <text evidence="1">The sequence shown here is derived from an EMBL/GenBank/DDBJ whole genome shotgun (WGS) entry which is preliminary data.</text>
</comment>
<accession>D4FA02</accession>
<dbReference type="Proteomes" id="UP000003692">
    <property type="component" value="Unassembled WGS sequence"/>
</dbReference>
<name>D4FA02_EDWTA</name>
<dbReference type="HOGENOM" id="CLU_2860597_0_0_6"/>
<dbReference type="AlphaFoldDB" id="D4FA02"/>